<name>E0VVJ3_PEDHC</name>
<reference evidence="1" key="1">
    <citation type="submission" date="2007-04" db="EMBL/GenBank/DDBJ databases">
        <title>Annotation of Pediculus humanus corporis strain USDA.</title>
        <authorList>
            <person name="Kirkness E."/>
            <person name="Hannick L."/>
            <person name="Hass B."/>
            <person name="Bruggner R."/>
            <person name="Lawson D."/>
            <person name="Bidwell S."/>
            <person name="Joardar V."/>
            <person name="Caler E."/>
            <person name="Walenz B."/>
            <person name="Inman J."/>
            <person name="Schobel S."/>
            <person name="Galinsky K."/>
            <person name="Amedeo P."/>
            <person name="Strausberg R."/>
        </authorList>
    </citation>
    <scope>NUCLEOTIDE SEQUENCE</scope>
    <source>
        <strain evidence="1">USDA</strain>
    </source>
</reference>
<keyword evidence="3" id="KW-1185">Reference proteome</keyword>
<dbReference type="Gene3D" id="2.130.10.10">
    <property type="entry name" value="YVTN repeat-like/Quinoprotein amine dehydrogenase"/>
    <property type="match status" value="2"/>
</dbReference>
<dbReference type="InParanoid" id="E0VVJ3"/>
<dbReference type="Proteomes" id="UP000009046">
    <property type="component" value="Unassembled WGS sequence"/>
</dbReference>
<evidence type="ECO:0000313" key="2">
    <source>
        <dbReference type="EnsemblMetazoa" id="PHUM463860-PA"/>
    </source>
</evidence>
<dbReference type="InterPro" id="IPR001680">
    <property type="entry name" value="WD40_rpt"/>
</dbReference>
<dbReference type="SUPFAM" id="SSF50978">
    <property type="entry name" value="WD40 repeat-like"/>
    <property type="match status" value="1"/>
</dbReference>
<dbReference type="RefSeq" id="XP_002430137.1">
    <property type="nucleotide sequence ID" value="XM_002430092.1"/>
</dbReference>
<dbReference type="EMBL" id="AAZO01005644">
    <property type="status" value="NOT_ANNOTATED_CDS"/>
    <property type="molecule type" value="Genomic_DNA"/>
</dbReference>
<dbReference type="InterPro" id="IPR037379">
    <property type="entry name" value="WDR74/Nsa1"/>
</dbReference>
<reference evidence="2" key="3">
    <citation type="submission" date="2021-02" db="UniProtKB">
        <authorList>
            <consortium name="EnsemblMetazoa"/>
        </authorList>
    </citation>
    <scope>IDENTIFICATION</scope>
    <source>
        <strain evidence="2">USDA</strain>
    </source>
</reference>
<dbReference type="EMBL" id="DS235812">
    <property type="protein sequence ID" value="EEB17399.1"/>
    <property type="molecule type" value="Genomic_DNA"/>
</dbReference>
<dbReference type="VEuPathDB" id="VectorBase:PHUM463860"/>
<dbReference type="OMA" id="KNVCRMR"/>
<reference evidence="1" key="2">
    <citation type="submission" date="2007-04" db="EMBL/GenBank/DDBJ databases">
        <title>The genome of the human body louse.</title>
        <authorList>
            <consortium name="The Human Body Louse Genome Consortium"/>
            <person name="Kirkness E."/>
            <person name="Walenz B."/>
            <person name="Hass B."/>
            <person name="Bruggner R."/>
            <person name="Strausberg R."/>
        </authorList>
    </citation>
    <scope>NUCLEOTIDE SEQUENCE</scope>
    <source>
        <strain evidence="1">USDA</strain>
    </source>
</reference>
<dbReference type="AlphaFoldDB" id="E0VVJ3"/>
<organism>
    <name type="scientific">Pediculus humanus subsp. corporis</name>
    <name type="common">Body louse</name>
    <dbReference type="NCBI Taxonomy" id="121224"/>
    <lineage>
        <taxon>Eukaryota</taxon>
        <taxon>Metazoa</taxon>
        <taxon>Ecdysozoa</taxon>
        <taxon>Arthropoda</taxon>
        <taxon>Hexapoda</taxon>
        <taxon>Insecta</taxon>
        <taxon>Pterygota</taxon>
        <taxon>Neoptera</taxon>
        <taxon>Paraneoptera</taxon>
        <taxon>Psocodea</taxon>
        <taxon>Troctomorpha</taxon>
        <taxon>Phthiraptera</taxon>
        <taxon>Anoplura</taxon>
        <taxon>Pediculidae</taxon>
        <taxon>Pediculus</taxon>
    </lineage>
</organism>
<dbReference type="GeneID" id="8238581"/>
<dbReference type="HOGENOM" id="CLU_033769_2_1_1"/>
<dbReference type="EnsemblMetazoa" id="PHUM463860-RA">
    <property type="protein sequence ID" value="PHUM463860-PA"/>
    <property type="gene ID" value="PHUM463860"/>
</dbReference>
<dbReference type="FunCoup" id="E0VVJ3">
    <property type="interactions" value="992"/>
</dbReference>
<dbReference type="GO" id="GO:0042273">
    <property type="term" value="P:ribosomal large subunit biogenesis"/>
    <property type="evidence" value="ECO:0007669"/>
    <property type="project" value="InterPro"/>
</dbReference>
<dbReference type="CTD" id="8238581"/>
<evidence type="ECO:0000313" key="1">
    <source>
        <dbReference type="EMBL" id="EEB17399.1"/>
    </source>
</evidence>
<proteinExistence type="predicted"/>
<dbReference type="InterPro" id="IPR036322">
    <property type="entry name" value="WD40_repeat_dom_sf"/>
</dbReference>
<dbReference type="PANTHER" id="PTHR16038:SF4">
    <property type="entry name" value="WD REPEAT-CONTAINING PROTEIN 74"/>
    <property type="match status" value="1"/>
</dbReference>
<dbReference type="InterPro" id="IPR015943">
    <property type="entry name" value="WD40/YVTN_repeat-like_dom_sf"/>
</dbReference>
<gene>
    <name evidence="2" type="primary">8238581</name>
    <name evidence="1" type="ORF">Phum_PHUM463860</name>
</gene>
<sequence length="354" mass="39992">MTNLSKKPQDFNIFVAGKTGAFKGIKVEENAAVVKNLQNVEILKPDSEISILNWGDNNETEILIGTVNQIVKIYDIDFKAYSTSMEAKFGTGSIVGLTRINGSITTCSKSGHIKIWKCKKTEELELITEGNVSKMKKCPNRDGIIGLGGEKNDLKLWDVNKKCKVFCAKNVKKDSLELEIPIWVTDLTFLPNNENLVAVSTRHGHIRLYDTKAQRRPVVNITVENQSFNAISLCNNNNQVVVGSTTGHLMVADFREKKVVHRYKGPIGSIRDVYAHSELPYFASVGLDRYLRIHHLETRRLLHEQYLKVRLNCVLMTSAYGKNSDINEDQNIECVDLESDNEYNELFSNMESFT</sequence>
<dbReference type="OrthoDB" id="18388at2759"/>
<dbReference type="GO" id="GO:0005730">
    <property type="term" value="C:nucleolus"/>
    <property type="evidence" value="ECO:0007669"/>
    <property type="project" value="InterPro"/>
</dbReference>
<dbReference type="eggNOG" id="KOG3881">
    <property type="taxonomic scope" value="Eukaryota"/>
</dbReference>
<protein>
    <submittedName>
        <fullName evidence="1 2">WD-repeat protein, putative</fullName>
    </submittedName>
</protein>
<dbReference type="CDD" id="cd22857">
    <property type="entry name" value="WDR74"/>
    <property type="match status" value="1"/>
</dbReference>
<dbReference type="STRING" id="121224.E0VVJ3"/>
<dbReference type="PANTHER" id="PTHR16038">
    <property type="entry name" value="NOP SEVEN ASSOCIATED PROTEIN 1"/>
    <property type="match status" value="1"/>
</dbReference>
<dbReference type="GO" id="GO:0030687">
    <property type="term" value="C:preribosome, large subunit precursor"/>
    <property type="evidence" value="ECO:0007669"/>
    <property type="project" value="TreeGrafter"/>
</dbReference>
<dbReference type="SMART" id="SM00320">
    <property type="entry name" value="WD40"/>
    <property type="match status" value="5"/>
</dbReference>
<evidence type="ECO:0000313" key="3">
    <source>
        <dbReference type="Proteomes" id="UP000009046"/>
    </source>
</evidence>
<dbReference type="KEGG" id="phu:Phum_PHUM463860"/>
<accession>E0VVJ3</accession>